<dbReference type="GO" id="GO:0043137">
    <property type="term" value="P:DNA replication, removal of RNA primer"/>
    <property type="evidence" value="ECO:0007669"/>
    <property type="project" value="TreeGrafter"/>
</dbReference>
<dbReference type="InterPro" id="IPR022898">
    <property type="entry name" value="RNase_HII"/>
</dbReference>
<evidence type="ECO:0000256" key="10">
    <source>
        <dbReference type="ARBA" id="ARBA00022723"/>
    </source>
</evidence>
<dbReference type="PROSITE" id="PS51975">
    <property type="entry name" value="RNASE_H_2"/>
    <property type="match status" value="1"/>
</dbReference>
<evidence type="ECO:0000256" key="13">
    <source>
        <dbReference type="ARBA" id="ARBA00023211"/>
    </source>
</evidence>
<comment type="subcellular location">
    <subcellularLocation>
        <location evidence="4">Cytoplasm</location>
    </subcellularLocation>
</comment>
<evidence type="ECO:0000256" key="2">
    <source>
        <dbReference type="ARBA" id="ARBA00001936"/>
    </source>
</evidence>
<evidence type="ECO:0000256" key="5">
    <source>
        <dbReference type="ARBA" id="ARBA00007383"/>
    </source>
</evidence>
<keyword evidence="13" id="KW-0464">Manganese</keyword>
<name>A0A6C0L3L1_9ZZZZ</name>
<dbReference type="PANTHER" id="PTHR10954:SF18">
    <property type="entry name" value="RIBONUCLEASE HII"/>
    <property type="match status" value="1"/>
</dbReference>
<organism evidence="15">
    <name type="scientific">viral metagenome</name>
    <dbReference type="NCBI Taxonomy" id="1070528"/>
    <lineage>
        <taxon>unclassified sequences</taxon>
        <taxon>metagenomes</taxon>
        <taxon>organismal metagenomes</taxon>
    </lineage>
</organism>
<sequence length="212" mass="24430">MSQKKTLKQYNNEGEIEVGLDEAGRGCLFGPVCVAGVIWPKEDPDPSIVIKDSKKCTEKYRQKCFDYIQQHSIAYSIHMLDHEEIDTKNILQCSIEGMHRCLTSISEEADYSMILVDGNHFQSYYCPVKDDFINHQCIIKGDNEYKSIAAASILAKTYRDNYIIDMVKEHPELQKYGIERNKGYGTKEHMNAIREHGITQWHRKSFAPCQVD</sequence>
<evidence type="ECO:0000256" key="1">
    <source>
        <dbReference type="ARBA" id="ARBA00000077"/>
    </source>
</evidence>
<evidence type="ECO:0000256" key="12">
    <source>
        <dbReference type="ARBA" id="ARBA00022801"/>
    </source>
</evidence>
<proteinExistence type="inferred from homology"/>
<comment type="cofactor">
    <cofactor evidence="3">
        <name>Mg(2+)</name>
        <dbReference type="ChEBI" id="CHEBI:18420"/>
    </cofactor>
</comment>
<reference evidence="15" key="1">
    <citation type="journal article" date="2020" name="Nature">
        <title>Giant virus diversity and host interactions through global metagenomics.</title>
        <authorList>
            <person name="Schulz F."/>
            <person name="Roux S."/>
            <person name="Paez-Espino D."/>
            <person name="Jungbluth S."/>
            <person name="Walsh D.A."/>
            <person name="Denef V.J."/>
            <person name="McMahon K.D."/>
            <person name="Konstantinidis K.T."/>
            <person name="Eloe-Fadrosh E.A."/>
            <person name="Kyrpides N.C."/>
            <person name="Woyke T."/>
        </authorList>
    </citation>
    <scope>NUCLEOTIDE SEQUENCE</scope>
    <source>
        <strain evidence="15">GVMAG-S-ERX555907-94</strain>
    </source>
</reference>
<evidence type="ECO:0000256" key="3">
    <source>
        <dbReference type="ARBA" id="ARBA00001946"/>
    </source>
</evidence>
<evidence type="ECO:0000259" key="14">
    <source>
        <dbReference type="PROSITE" id="PS51975"/>
    </source>
</evidence>
<dbReference type="SUPFAM" id="SSF53098">
    <property type="entry name" value="Ribonuclease H-like"/>
    <property type="match status" value="1"/>
</dbReference>
<evidence type="ECO:0000313" key="15">
    <source>
        <dbReference type="EMBL" id="QHU23324.1"/>
    </source>
</evidence>
<dbReference type="Pfam" id="PF01351">
    <property type="entry name" value="RNase_HII"/>
    <property type="match status" value="1"/>
</dbReference>
<dbReference type="GO" id="GO:0032299">
    <property type="term" value="C:ribonuclease H2 complex"/>
    <property type="evidence" value="ECO:0007669"/>
    <property type="project" value="TreeGrafter"/>
</dbReference>
<evidence type="ECO:0000256" key="9">
    <source>
        <dbReference type="ARBA" id="ARBA00022722"/>
    </source>
</evidence>
<dbReference type="InterPro" id="IPR001352">
    <property type="entry name" value="RNase_HII/HIII"/>
</dbReference>
<comment type="catalytic activity">
    <reaction evidence="1">
        <text>Endonucleolytic cleavage to 5'-phosphomonoester.</text>
        <dbReference type="EC" id="3.1.26.4"/>
    </reaction>
</comment>
<keyword evidence="12" id="KW-0378">Hydrolase</keyword>
<dbReference type="GO" id="GO:0046872">
    <property type="term" value="F:metal ion binding"/>
    <property type="evidence" value="ECO:0007669"/>
    <property type="project" value="UniProtKB-KW"/>
</dbReference>
<accession>A0A6C0L3L1</accession>
<evidence type="ECO:0000256" key="11">
    <source>
        <dbReference type="ARBA" id="ARBA00022759"/>
    </source>
</evidence>
<dbReference type="AlphaFoldDB" id="A0A6C0L3L1"/>
<evidence type="ECO:0000256" key="7">
    <source>
        <dbReference type="ARBA" id="ARBA00019179"/>
    </source>
</evidence>
<dbReference type="GO" id="GO:0006298">
    <property type="term" value="P:mismatch repair"/>
    <property type="evidence" value="ECO:0007669"/>
    <property type="project" value="TreeGrafter"/>
</dbReference>
<dbReference type="Gene3D" id="3.30.420.10">
    <property type="entry name" value="Ribonuclease H-like superfamily/Ribonuclease H"/>
    <property type="match status" value="1"/>
</dbReference>
<dbReference type="PANTHER" id="PTHR10954">
    <property type="entry name" value="RIBONUCLEASE H2 SUBUNIT A"/>
    <property type="match status" value="1"/>
</dbReference>
<evidence type="ECO:0000256" key="4">
    <source>
        <dbReference type="ARBA" id="ARBA00004496"/>
    </source>
</evidence>
<dbReference type="EMBL" id="MN741027">
    <property type="protein sequence ID" value="QHU23324.1"/>
    <property type="molecule type" value="Genomic_DNA"/>
</dbReference>
<dbReference type="GO" id="GO:0003723">
    <property type="term" value="F:RNA binding"/>
    <property type="evidence" value="ECO:0007669"/>
    <property type="project" value="InterPro"/>
</dbReference>
<keyword evidence="10" id="KW-0479">Metal-binding</keyword>
<dbReference type="GO" id="GO:0004523">
    <property type="term" value="F:RNA-DNA hybrid ribonuclease activity"/>
    <property type="evidence" value="ECO:0007669"/>
    <property type="project" value="UniProtKB-EC"/>
</dbReference>
<dbReference type="InterPro" id="IPR012337">
    <property type="entry name" value="RNaseH-like_sf"/>
</dbReference>
<dbReference type="EC" id="3.1.26.4" evidence="6"/>
<evidence type="ECO:0000256" key="8">
    <source>
        <dbReference type="ARBA" id="ARBA00022490"/>
    </source>
</evidence>
<dbReference type="NCBIfam" id="NF000595">
    <property type="entry name" value="PRK00015.1-3"/>
    <property type="match status" value="1"/>
</dbReference>
<feature type="domain" description="RNase H type-2" evidence="14">
    <location>
        <begin position="15"/>
        <end position="212"/>
    </location>
</feature>
<keyword evidence="8" id="KW-0963">Cytoplasm</keyword>
<comment type="cofactor">
    <cofactor evidence="2">
        <name>Mn(2+)</name>
        <dbReference type="ChEBI" id="CHEBI:29035"/>
    </cofactor>
</comment>
<dbReference type="InterPro" id="IPR036397">
    <property type="entry name" value="RNaseH_sf"/>
</dbReference>
<protein>
    <recommendedName>
        <fullName evidence="7">Ribonuclease HII</fullName>
        <ecNumber evidence="6">3.1.26.4</ecNumber>
    </recommendedName>
</protein>
<dbReference type="InterPro" id="IPR024567">
    <property type="entry name" value="RNase_HII/HIII_dom"/>
</dbReference>
<keyword evidence="9" id="KW-0540">Nuclease</keyword>
<dbReference type="GO" id="GO:0005737">
    <property type="term" value="C:cytoplasm"/>
    <property type="evidence" value="ECO:0007669"/>
    <property type="project" value="UniProtKB-SubCell"/>
</dbReference>
<keyword evidence="11" id="KW-0255">Endonuclease</keyword>
<evidence type="ECO:0000256" key="6">
    <source>
        <dbReference type="ARBA" id="ARBA00012180"/>
    </source>
</evidence>
<comment type="similarity">
    <text evidence="5">Belongs to the RNase HII family.</text>
</comment>
<dbReference type="CDD" id="cd07182">
    <property type="entry name" value="RNase_HII_bacteria_HII_like"/>
    <property type="match status" value="1"/>
</dbReference>